<keyword evidence="3" id="KW-0804">Transcription</keyword>
<feature type="domain" description="IclR-ED" evidence="5">
    <location>
        <begin position="70"/>
        <end position="255"/>
    </location>
</feature>
<evidence type="ECO:0000313" key="6">
    <source>
        <dbReference type="EMBL" id="RWY40996.1"/>
    </source>
</evidence>
<dbReference type="GO" id="GO:0003700">
    <property type="term" value="F:DNA-binding transcription factor activity"/>
    <property type="evidence" value="ECO:0007669"/>
    <property type="project" value="TreeGrafter"/>
</dbReference>
<evidence type="ECO:0000313" key="7">
    <source>
        <dbReference type="Proteomes" id="UP000287168"/>
    </source>
</evidence>
<dbReference type="InterPro" id="IPR014757">
    <property type="entry name" value="Tscrpt_reg_IclR_C"/>
</dbReference>
<evidence type="ECO:0000256" key="3">
    <source>
        <dbReference type="ARBA" id="ARBA00023163"/>
    </source>
</evidence>
<dbReference type="InterPro" id="IPR036390">
    <property type="entry name" value="WH_DNA-bd_sf"/>
</dbReference>
<keyword evidence="2" id="KW-0238">DNA-binding</keyword>
<dbReference type="PANTHER" id="PTHR30136:SF23">
    <property type="entry name" value="DNA-BINDING TRANSCRIPTIONAL ACTIVATOR MHPR"/>
    <property type="match status" value="1"/>
</dbReference>
<dbReference type="InterPro" id="IPR005471">
    <property type="entry name" value="Tscrpt_reg_IclR_N"/>
</dbReference>
<dbReference type="GO" id="GO:0045892">
    <property type="term" value="P:negative regulation of DNA-templated transcription"/>
    <property type="evidence" value="ECO:0007669"/>
    <property type="project" value="TreeGrafter"/>
</dbReference>
<dbReference type="EMBL" id="SBLC01000013">
    <property type="protein sequence ID" value="RWY40996.1"/>
    <property type="molecule type" value="Genomic_DNA"/>
</dbReference>
<keyword evidence="1" id="KW-0805">Transcription regulation</keyword>
<dbReference type="SUPFAM" id="SSF46785">
    <property type="entry name" value="Winged helix' DNA-binding domain"/>
    <property type="match status" value="1"/>
</dbReference>
<dbReference type="InterPro" id="IPR050707">
    <property type="entry name" value="HTH_MetabolicPath_Reg"/>
</dbReference>
<evidence type="ECO:0000256" key="2">
    <source>
        <dbReference type="ARBA" id="ARBA00023125"/>
    </source>
</evidence>
<dbReference type="Proteomes" id="UP000287168">
    <property type="component" value="Unassembled WGS sequence"/>
</dbReference>
<accession>A0A444MB87</accession>
<dbReference type="PROSITE" id="PS51078">
    <property type="entry name" value="ICLR_ED"/>
    <property type="match status" value="1"/>
</dbReference>
<proteinExistence type="predicted"/>
<dbReference type="RefSeq" id="WP_128489102.1">
    <property type="nucleotide sequence ID" value="NZ_JBHLXB010000003.1"/>
</dbReference>
<dbReference type="PROSITE" id="PS51077">
    <property type="entry name" value="HTH_ICLR"/>
    <property type="match status" value="1"/>
</dbReference>
<organism evidence="6 7">
    <name type="scientific">Falsigemmobacter intermedius</name>
    <dbReference type="NCBI Taxonomy" id="1553448"/>
    <lineage>
        <taxon>Bacteria</taxon>
        <taxon>Pseudomonadati</taxon>
        <taxon>Pseudomonadota</taxon>
        <taxon>Alphaproteobacteria</taxon>
        <taxon>Rhodobacterales</taxon>
        <taxon>Paracoccaceae</taxon>
        <taxon>Falsigemmobacter</taxon>
    </lineage>
</organism>
<dbReference type="InterPro" id="IPR029016">
    <property type="entry name" value="GAF-like_dom_sf"/>
</dbReference>
<dbReference type="AlphaFoldDB" id="A0A444MB87"/>
<keyword evidence="7" id="KW-1185">Reference proteome</keyword>
<dbReference type="Pfam" id="PF09339">
    <property type="entry name" value="HTH_IclR"/>
    <property type="match status" value="1"/>
</dbReference>
<gene>
    <name evidence="6" type="ORF">EP867_10945</name>
</gene>
<protein>
    <submittedName>
        <fullName evidence="6">ArsR family transcriptional regulator</fullName>
    </submittedName>
</protein>
<dbReference type="Gene3D" id="3.30.450.40">
    <property type="match status" value="1"/>
</dbReference>
<feature type="domain" description="HTH iclR-type" evidence="4">
    <location>
        <begin position="8"/>
        <end position="69"/>
    </location>
</feature>
<dbReference type="InterPro" id="IPR036388">
    <property type="entry name" value="WH-like_DNA-bd_sf"/>
</dbReference>
<reference evidence="6 7" key="1">
    <citation type="journal article" date="2015" name="Int. J. Syst. Evol. Microbiol.">
        <title>Gemmobacter intermedius sp. nov., isolated from a white stork (Ciconia ciconia).</title>
        <authorList>
            <person name="Kampfer P."/>
            <person name="Jerzak L."/>
            <person name="Wilharm G."/>
            <person name="Golke J."/>
            <person name="Busse H.J."/>
            <person name="Glaeser S.P."/>
        </authorList>
    </citation>
    <scope>NUCLEOTIDE SEQUENCE [LARGE SCALE GENOMIC DNA]</scope>
    <source>
        <strain evidence="6 7">119/4</strain>
    </source>
</reference>
<dbReference type="Gene3D" id="1.10.10.10">
    <property type="entry name" value="Winged helix-like DNA-binding domain superfamily/Winged helix DNA-binding domain"/>
    <property type="match status" value="1"/>
</dbReference>
<dbReference type="SMART" id="SM00346">
    <property type="entry name" value="HTH_ICLR"/>
    <property type="match status" value="1"/>
</dbReference>
<dbReference type="SUPFAM" id="SSF55781">
    <property type="entry name" value="GAF domain-like"/>
    <property type="match status" value="1"/>
</dbReference>
<sequence length="257" mass="29207">MSRSAGTIRSVARAINVLQALNQKREMRPADLAQATGIPRPTVYRLLETLEELHLVQRDQSSERWRIALQAKSLSAGFREMDWISQAALPEMNRLSREILWPLDLNLCINGRMEVRETTMNHSPWSMEYGMVGRMLPMLPVASGRAWLAFCPDQERQEILSLLCSQFDEQPPFLTSDGPLEEVLRVSRDLGLGYRRHGFREETMSLSAPIFHDGRVMACLTVIWLKTAVKFDLAVQRYAQPLKETAAAISKRVQLAG</sequence>
<dbReference type="OrthoDB" id="9807558at2"/>
<dbReference type="Pfam" id="PF01614">
    <property type="entry name" value="IclR_C"/>
    <property type="match status" value="1"/>
</dbReference>
<comment type="caution">
    <text evidence="6">The sequence shown here is derived from an EMBL/GenBank/DDBJ whole genome shotgun (WGS) entry which is preliminary data.</text>
</comment>
<dbReference type="GO" id="GO:0003677">
    <property type="term" value="F:DNA binding"/>
    <property type="evidence" value="ECO:0007669"/>
    <property type="project" value="UniProtKB-KW"/>
</dbReference>
<name>A0A444MB87_9RHOB</name>
<evidence type="ECO:0000259" key="5">
    <source>
        <dbReference type="PROSITE" id="PS51078"/>
    </source>
</evidence>
<dbReference type="PANTHER" id="PTHR30136">
    <property type="entry name" value="HELIX-TURN-HELIX TRANSCRIPTIONAL REGULATOR, ICLR FAMILY"/>
    <property type="match status" value="1"/>
</dbReference>
<evidence type="ECO:0000256" key="1">
    <source>
        <dbReference type="ARBA" id="ARBA00023015"/>
    </source>
</evidence>
<evidence type="ECO:0000259" key="4">
    <source>
        <dbReference type="PROSITE" id="PS51077"/>
    </source>
</evidence>